<accession>A0ABP8WMP5</accession>
<feature type="transmembrane region" description="Helical" evidence="5">
    <location>
        <begin position="158"/>
        <end position="180"/>
    </location>
</feature>
<dbReference type="InterPro" id="IPR038665">
    <property type="entry name" value="Voltage-dep_anion_channel_sf"/>
</dbReference>
<gene>
    <name evidence="6" type="primary">tehA</name>
    <name evidence="6" type="ORF">GCM10023349_04300</name>
</gene>
<dbReference type="RefSeq" id="WP_345518755.1">
    <property type="nucleotide sequence ID" value="NZ_BAABKM010000001.1"/>
</dbReference>
<sequence>MTDSLEETTTVHTAAQVSAALASSAGSTVLNLMALPLGIVGLAGVWQTMTDAESASPWPARLLFALSAALWAVLTARYLFIAVRGRSFTADRQNALFGPFAGYIPVIGILLCTHYETTARNMCRAGVLIFVAATAFLVAQLLTHWLRGNFVLLAFHPGYFLPTVAGPFIAAIGLCASGWVDAAASAFGVGVFLWLVLSGLLFGRLFTGPPLPDPLKPTLAILVSAPATAGLAWLAISAGQPGTLGYGIFGILVLMVVVQVLFFTEYRLLGFMPSFWAFTFPVAAATNLTIRGLHVAEASHTQLWSWTLTGLATSFILAIAVATVVDRLQHSRHRPL</sequence>
<protein>
    <submittedName>
        <fullName evidence="6">Dicarboxylate transporter/tellurite-resistance protein TehA</fullName>
    </submittedName>
</protein>
<evidence type="ECO:0000256" key="1">
    <source>
        <dbReference type="ARBA" id="ARBA00004141"/>
    </source>
</evidence>
<feature type="transmembrane region" description="Helical" evidence="5">
    <location>
        <begin position="306"/>
        <end position="325"/>
    </location>
</feature>
<proteinExistence type="predicted"/>
<feature type="transmembrane region" description="Helical" evidence="5">
    <location>
        <begin position="186"/>
        <end position="207"/>
    </location>
</feature>
<keyword evidence="3 5" id="KW-1133">Transmembrane helix</keyword>
<evidence type="ECO:0000313" key="7">
    <source>
        <dbReference type="Proteomes" id="UP001499974"/>
    </source>
</evidence>
<feature type="transmembrane region" description="Helical" evidence="5">
    <location>
        <begin position="275"/>
        <end position="294"/>
    </location>
</feature>
<keyword evidence="7" id="KW-1185">Reference proteome</keyword>
<keyword evidence="2 5" id="KW-0812">Transmembrane</keyword>
<dbReference type="Gene3D" id="1.50.10.150">
    <property type="entry name" value="Voltage-dependent anion channel"/>
    <property type="match status" value="1"/>
</dbReference>
<name>A0ABP8WMP5_9ACTN</name>
<feature type="transmembrane region" description="Helical" evidence="5">
    <location>
        <begin position="219"/>
        <end position="238"/>
    </location>
</feature>
<comment type="caution">
    <text evidence="6">The sequence shown here is derived from an EMBL/GenBank/DDBJ whole genome shotgun (WGS) entry which is preliminary data.</text>
</comment>
<dbReference type="Pfam" id="PF03595">
    <property type="entry name" value="SLAC1"/>
    <property type="match status" value="1"/>
</dbReference>
<evidence type="ECO:0000256" key="5">
    <source>
        <dbReference type="SAM" id="Phobius"/>
    </source>
</evidence>
<dbReference type="Proteomes" id="UP001499974">
    <property type="component" value="Unassembled WGS sequence"/>
</dbReference>
<dbReference type="PANTHER" id="PTHR37955">
    <property type="entry name" value="TELLURITE RESISTANCE PROTEIN TEHA"/>
    <property type="match status" value="1"/>
</dbReference>
<keyword evidence="4 5" id="KW-0472">Membrane</keyword>
<comment type="subcellular location">
    <subcellularLocation>
        <location evidence="1">Membrane</location>
        <topology evidence="1">Multi-pass membrane protein</topology>
    </subcellularLocation>
</comment>
<organism evidence="6 7">
    <name type="scientific">Nocardioides conyzicola</name>
    <dbReference type="NCBI Taxonomy" id="1651781"/>
    <lineage>
        <taxon>Bacteria</taxon>
        <taxon>Bacillati</taxon>
        <taxon>Actinomycetota</taxon>
        <taxon>Actinomycetes</taxon>
        <taxon>Propionibacteriales</taxon>
        <taxon>Nocardioidaceae</taxon>
        <taxon>Nocardioides</taxon>
    </lineage>
</organism>
<feature type="transmembrane region" description="Helical" evidence="5">
    <location>
        <begin position="95"/>
        <end position="115"/>
    </location>
</feature>
<dbReference type="InterPro" id="IPR052951">
    <property type="entry name" value="Tellurite_res_ion_channel"/>
</dbReference>
<evidence type="ECO:0000313" key="6">
    <source>
        <dbReference type="EMBL" id="GAA4692423.1"/>
    </source>
</evidence>
<evidence type="ECO:0000256" key="4">
    <source>
        <dbReference type="ARBA" id="ARBA00023136"/>
    </source>
</evidence>
<reference evidence="7" key="1">
    <citation type="journal article" date="2019" name="Int. J. Syst. Evol. Microbiol.">
        <title>The Global Catalogue of Microorganisms (GCM) 10K type strain sequencing project: providing services to taxonomists for standard genome sequencing and annotation.</title>
        <authorList>
            <consortium name="The Broad Institute Genomics Platform"/>
            <consortium name="The Broad Institute Genome Sequencing Center for Infectious Disease"/>
            <person name="Wu L."/>
            <person name="Ma J."/>
        </authorList>
    </citation>
    <scope>NUCLEOTIDE SEQUENCE [LARGE SCALE GENOMIC DNA]</scope>
    <source>
        <strain evidence="7">JCM 18531</strain>
    </source>
</reference>
<dbReference type="EMBL" id="BAABKM010000001">
    <property type="protein sequence ID" value="GAA4692423.1"/>
    <property type="molecule type" value="Genomic_DNA"/>
</dbReference>
<evidence type="ECO:0000256" key="2">
    <source>
        <dbReference type="ARBA" id="ARBA00022692"/>
    </source>
</evidence>
<evidence type="ECO:0000256" key="3">
    <source>
        <dbReference type="ARBA" id="ARBA00022989"/>
    </source>
</evidence>
<dbReference type="InterPro" id="IPR004695">
    <property type="entry name" value="SLAC1/Mae1/Ssu1/TehA"/>
</dbReference>
<feature type="transmembrane region" description="Helical" evidence="5">
    <location>
        <begin position="244"/>
        <end position="263"/>
    </location>
</feature>
<feature type="transmembrane region" description="Helical" evidence="5">
    <location>
        <begin position="127"/>
        <end position="146"/>
    </location>
</feature>
<feature type="transmembrane region" description="Helical" evidence="5">
    <location>
        <begin position="61"/>
        <end position="83"/>
    </location>
</feature>
<feature type="transmembrane region" description="Helical" evidence="5">
    <location>
        <begin position="29"/>
        <end position="49"/>
    </location>
</feature>
<dbReference type="PANTHER" id="PTHR37955:SF1">
    <property type="entry name" value="DEP DOMAIN-CONTAINING PROTEIN"/>
    <property type="match status" value="1"/>
</dbReference>